<dbReference type="PROSITE" id="PS50921">
    <property type="entry name" value="ANTAR"/>
    <property type="match status" value="1"/>
</dbReference>
<dbReference type="PIRSF" id="PIRSF036625">
    <property type="entry name" value="GAF_ANTAR"/>
    <property type="match status" value="1"/>
</dbReference>
<dbReference type="Gene3D" id="3.30.450.40">
    <property type="match status" value="1"/>
</dbReference>
<dbReference type="RefSeq" id="WP_184694716.1">
    <property type="nucleotide sequence ID" value="NZ_JACHJN010000008.1"/>
</dbReference>
<dbReference type="AlphaFoldDB" id="A0A841CMU0"/>
<sequence length="245" mass="26260">MPGVHDQIASELSELTASLVGQHDADSVLRLVTAACTKLLGASATGVMMVDPRGGISVVSASDERARFVELLQSQIDQGPCVDCIRGDVDVGCPDLAAELDRWPSFGQAAFDTGFRAIHAVTLRLDGRPVGGLNLLYTRTAHWETWQERLGRVLGDLAVLGLSQERDPSRMHRLAERTLTALNDRVLLAHATGLVAGVLDTDTGQARSLISDYAARRHDPLRDVARAIVDGGVDPAALRPTPDSR</sequence>
<dbReference type="InterPro" id="IPR003018">
    <property type="entry name" value="GAF"/>
</dbReference>
<evidence type="ECO:0000256" key="1">
    <source>
        <dbReference type="ARBA" id="ARBA00023015"/>
    </source>
</evidence>
<dbReference type="GO" id="GO:0003723">
    <property type="term" value="F:RNA binding"/>
    <property type="evidence" value="ECO:0007669"/>
    <property type="project" value="InterPro"/>
</dbReference>
<dbReference type="Proteomes" id="UP000547510">
    <property type="component" value="Unassembled WGS sequence"/>
</dbReference>
<name>A0A841CMU0_9PSEU</name>
<dbReference type="EMBL" id="JACHJN010000008">
    <property type="protein sequence ID" value="MBB5958619.1"/>
    <property type="molecule type" value="Genomic_DNA"/>
</dbReference>
<evidence type="ECO:0000313" key="5">
    <source>
        <dbReference type="Proteomes" id="UP000547510"/>
    </source>
</evidence>
<dbReference type="InterPro" id="IPR005561">
    <property type="entry name" value="ANTAR"/>
</dbReference>
<dbReference type="Pfam" id="PF03861">
    <property type="entry name" value="ANTAR"/>
    <property type="match status" value="1"/>
</dbReference>
<keyword evidence="5" id="KW-1185">Reference proteome</keyword>
<reference evidence="4 5" key="1">
    <citation type="submission" date="2020-08" db="EMBL/GenBank/DDBJ databases">
        <title>Genomic Encyclopedia of Type Strains, Phase III (KMG-III): the genomes of soil and plant-associated and newly described type strains.</title>
        <authorList>
            <person name="Whitman W."/>
        </authorList>
    </citation>
    <scope>NUCLEOTIDE SEQUENCE [LARGE SCALE GENOMIC DNA]</scope>
    <source>
        <strain evidence="4 5">CECT 8640</strain>
    </source>
</reference>
<dbReference type="InterPro" id="IPR029016">
    <property type="entry name" value="GAF-like_dom_sf"/>
</dbReference>
<protein>
    <submittedName>
        <fullName evidence="4">GAF domain-containing protein</fullName>
    </submittedName>
</protein>
<organism evidence="4 5">
    <name type="scientific">Saccharothrix tamanrassetensis</name>
    <dbReference type="NCBI Taxonomy" id="1051531"/>
    <lineage>
        <taxon>Bacteria</taxon>
        <taxon>Bacillati</taxon>
        <taxon>Actinomycetota</taxon>
        <taxon>Actinomycetes</taxon>
        <taxon>Pseudonocardiales</taxon>
        <taxon>Pseudonocardiaceae</taxon>
        <taxon>Saccharothrix</taxon>
    </lineage>
</organism>
<dbReference type="SUPFAM" id="SSF55781">
    <property type="entry name" value="GAF domain-like"/>
    <property type="match status" value="1"/>
</dbReference>
<dbReference type="Gene3D" id="1.10.10.10">
    <property type="entry name" value="Winged helix-like DNA-binding domain superfamily/Winged helix DNA-binding domain"/>
    <property type="match status" value="1"/>
</dbReference>
<dbReference type="Pfam" id="PF13185">
    <property type="entry name" value="GAF_2"/>
    <property type="match status" value="1"/>
</dbReference>
<keyword evidence="1" id="KW-0805">Transcription regulation</keyword>
<proteinExistence type="predicted"/>
<dbReference type="InterPro" id="IPR012074">
    <property type="entry name" value="GAF_ANTAR"/>
</dbReference>
<evidence type="ECO:0000313" key="4">
    <source>
        <dbReference type="EMBL" id="MBB5958619.1"/>
    </source>
</evidence>
<gene>
    <name evidence="4" type="ORF">FHS29_005227</name>
</gene>
<comment type="caution">
    <text evidence="4">The sequence shown here is derived from an EMBL/GenBank/DDBJ whole genome shotgun (WGS) entry which is preliminary data.</text>
</comment>
<evidence type="ECO:0000256" key="2">
    <source>
        <dbReference type="ARBA" id="ARBA00023163"/>
    </source>
</evidence>
<feature type="domain" description="ANTAR" evidence="3">
    <location>
        <begin position="168"/>
        <end position="229"/>
    </location>
</feature>
<dbReference type="InterPro" id="IPR036388">
    <property type="entry name" value="WH-like_DNA-bd_sf"/>
</dbReference>
<accession>A0A841CMU0</accession>
<evidence type="ECO:0000259" key="3">
    <source>
        <dbReference type="PROSITE" id="PS50921"/>
    </source>
</evidence>
<keyword evidence="2" id="KW-0804">Transcription</keyword>